<evidence type="ECO:0000313" key="1">
    <source>
        <dbReference type="EMBL" id="ELY84288.1"/>
    </source>
</evidence>
<dbReference type="AlphaFoldDB" id="L9ZGI0"/>
<reference evidence="1 2" key="1">
    <citation type="journal article" date="2014" name="PLoS Genet.">
        <title>Phylogenetically driven sequencing of extremely halophilic archaea reveals strategies for static and dynamic osmo-response.</title>
        <authorList>
            <person name="Becker E.A."/>
            <person name="Seitzer P.M."/>
            <person name="Tritt A."/>
            <person name="Larsen D."/>
            <person name="Krusor M."/>
            <person name="Yao A.I."/>
            <person name="Wu D."/>
            <person name="Madern D."/>
            <person name="Eisen J.A."/>
            <person name="Darling A.E."/>
            <person name="Facciotti M.T."/>
        </authorList>
    </citation>
    <scope>NUCLEOTIDE SEQUENCE [LARGE SCALE GENOMIC DNA]</scope>
    <source>
        <strain evidence="1 2">JCM 14663</strain>
    </source>
</reference>
<sequence>MAQSVTGQMTDQRRALLTEREREILTGEADVTDNYRYSVESRVR</sequence>
<feature type="non-terminal residue" evidence="1">
    <location>
        <position position="44"/>
    </location>
</feature>
<proteinExistence type="predicted"/>
<keyword evidence="2" id="KW-1185">Reference proteome</keyword>
<accession>L9ZGI0</accession>
<gene>
    <name evidence="1" type="ORF">C486_00759</name>
</gene>
<evidence type="ECO:0000313" key="2">
    <source>
        <dbReference type="Proteomes" id="UP000011592"/>
    </source>
</evidence>
<dbReference type="EMBL" id="AOIJ01000024">
    <property type="protein sequence ID" value="ELY84288.1"/>
    <property type="molecule type" value="Genomic_DNA"/>
</dbReference>
<protein>
    <submittedName>
        <fullName evidence="1">Uncharacterized protein</fullName>
    </submittedName>
</protein>
<name>L9ZGI0_9EURY</name>
<dbReference type="Proteomes" id="UP000011592">
    <property type="component" value="Unassembled WGS sequence"/>
</dbReference>
<comment type="caution">
    <text evidence="1">The sequence shown here is derived from an EMBL/GenBank/DDBJ whole genome shotgun (WGS) entry which is preliminary data.</text>
</comment>
<organism evidence="1 2">
    <name type="scientific">Natrinema gari JCM 14663</name>
    <dbReference type="NCBI Taxonomy" id="1230459"/>
    <lineage>
        <taxon>Archaea</taxon>
        <taxon>Methanobacteriati</taxon>
        <taxon>Methanobacteriota</taxon>
        <taxon>Stenosarchaea group</taxon>
        <taxon>Halobacteria</taxon>
        <taxon>Halobacteriales</taxon>
        <taxon>Natrialbaceae</taxon>
        <taxon>Natrinema</taxon>
    </lineage>
</organism>